<feature type="transmembrane region" description="Helical" evidence="6">
    <location>
        <begin position="363"/>
        <end position="396"/>
    </location>
</feature>
<name>A0A833UJ08_ACIBZ</name>
<feature type="transmembrane region" description="Helical" evidence="6">
    <location>
        <begin position="416"/>
        <end position="439"/>
    </location>
</feature>
<dbReference type="AlphaFoldDB" id="A0A833UJ08"/>
<dbReference type="InterPro" id="IPR001279">
    <property type="entry name" value="Metallo-B-lactamas"/>
</dbReference>
<feature type="transmembrane region" description="Helical" evidence="6">
    <location>
        <begin position="57"/>
        <end position="75"/>
    </location>
</feature>
<dbReference type="InterPro" id="IPR052159">
    <property type="entry name" value="Competence_DNA_uptake"/>
</dbReference>
<evidence type="ECO:0000256" key="6">
    <source>
        <dbReference type="SAM" id="Phobius"/>
    </source>
</evidence>
<keyword evidence="3 6" id="KW-0812">Transmembrane</keyword>
<dbReference type="Proteomes" id="UP000490535">
    <property type="component" value="Unassembled WGS sequence"/>
</dbReference>
<feature type="transmembrane region" description="Helical" evidence="6">
    <location>
        <begin position="451"/>
        <end position="474"/>
    </location>
</feature>
<keyword evidence="2" id="KW-1003">Cell membrane</keyword>
<dbReference type="Gene3D" id="3.60.15.10">
    <property type="entry name" value="Ribonuclease Z/Hydroxyacylglutathione hydrolase-like"/>
    <property type="match status" value="1"/>
</dbReference>
<dbReference type="Pfam" id="PF03772">
    <property type="entry name" value="Competence"/>
    <property type="match status" value="1"/>
</dbReference>
<evidence type="ECO:0000256" key="3">
    <source>
        <dbReference type="ARBA" id="ARBA00022692"/>
    </source>
</evidence>
<dbReference type="InterPro" id="IPR025405">
    <property type="entry name" value="DUF4131"/>
</dbReference>
<evidence type="ECO:0000256" key="2">
    <source>
        <dbReference type="ARBA" id="ARBA00022475"/>
    </source>
</evidence>
<accession>A0A833UJ08</accession>
<dbReference type="InterPro" id="IPR036866">
    <property type="entry name" value="RibonucZ/Hydroxyglut_hydro"/>
</dbReference>
<keyword evidence="5 6" id="KW-0472">Membrane</keyword>
<dbReference type="EMBL" id="WNDP01000200">
    <property type="protein sequence ID" value="KAF1017708.1"/>
    <property type="molecule type" value="Genomic_DNA"/>
</dbReference>
<dbReference type="SMART" id="SM00849">
    <property type="entry name" value="Lactamase_B"/>
    <property type="match status" value="1"/>
</dbReference>
<gene>
    <name evidence="8" type="primary">comEC</name>
    <name evidence="8" type="ORF">GAK29_04443</name>
</gene>
<evidence type="ECO:0000313" key="8">
    <source>
        <dbReference type="EMBL" id="KAF1017708.1"/>
    </source>
</evidence>
<dbReference type="GO" id="GO:0005886">
    <property type="term" value="C:plasma membrane"/>
    <property type="evidence" value="ECO:0007669"/>
    <property type="project" value="UniProtKB-SubCell"/>
</dbReference>
<dbReference type="InterPro" id="IPR004797">
    <property type="entry name" value="Competence_ComEC/Rec2"/>
</dbReference>
<protein>
    <submittedName>
        <fullName evidence="8">ComE operon protein 3</fullName>
    </submittedName>
</protein>
<dbReference type="CDD" id="cd07731">
    <property type="entry name" value="ComA-like_MBL-fold"/>
    <property type="match status" value="1"/>
</dbReference>
<dbReference type="Pfam" id="PF13567">
    <property type="entry name" value="DUF4131"/>
    <property type="match status" value="1"/>
</dbReference>
<keyword evidence="4 6" id="KW-1133">Transmembrane helix</keyword>
<organism evidence="8 9">
    <name type="scientific">Acinetobacter bereziniae</name>
    <name type="common">Acinetobacter genomosp. 10</name>
    <dbReference type="NCBI Taxonomy" id="106648"/>
    <lineage>
        <taxon>Bacteria</taxon>
        <taxon>Pseudomonadati</taxon>
        <taxon>Pseudomonadota</taxon>
        <taxon>Gammaproteobacteria</taxon>
        <taxon>Moraxellales</taxon>
        <taxon>Moraxellaceae</taxon>
        <taxon>Acinetobacter</taxon>
    </lineage>
</organism>
<sequence>MYIYFLLIGWILGVSLMGYPLPQYFSLLLIFGIGANLLLILCQYFKYKMIALTSFKCIQIIFITIISGLIGWHYADSKLEQRLILRDISHDQIDKIIYIANINKVKEKTPSARAGFAKTITTTQQKVLLLAPQQSMQLLLYANESQAKQLQLGQYYRVTGQIKPIHGFAVDGVFDKEKWSIQENILGTLSVQSIELIDEQQVRQSGYAAFVEQQHGWWQQAQLKIEQLRLDFRALIANSSLDNPGLLLALLTGDESLLSQATQDLFRNLGISHLLAISGPHVLVFAALFSFIIHLIIKRICPSIFLRIPRPYVLLYPFLIGVVFYTAFVGFEIPALRTMLTVFILSLIILFKQKIQPLQHLLLTASILLLIDPFSILSAAFALSFGTCFILIRVYQTIQRQDHQQIQTWQTQIKRFTYILIESQWKIFLALMPLVLWIFQQFSWWAPISNLLAIPMISIIVPIEIVATCLSIIFEPMGLWVFQFADLLLSMLVKGLEILDQNLHLDLSWWALYRLEIFCIALALFILFVPQGVVPKFWALLCLCPLFLPQQNNSIFQLNVIDVGQGQAIFINLPQHKMLIDTGGSWDETQFSIGQQVMLPYLMRQGINQLDQVVLTHLDQDHSAAFDEITKRIQVNKVYSNEKSERFNKQDFAYCHQGQTWQYGQIQISVLSPPINKLSQAVYQKNEQSCVIYIQVPQSKSYQHFLFMGDAGWETEFHLLQQYPELKVDVLILGHHGSQNSSSYAFLKQLQPKLAIVSAGYNNRYGHPHPIVLKRLEALNIPLKSTIKQGTIQFNIDRSGQVQINSTRQKLKWFNGYESRTITD</sequence>
<feature type="transmembrane region" description="Helical" evidence="6">
    <location>
        <begin position="511"/>
        <end position="529"/>
    </location>
</feature>
<dbReference type="GO" id="GO:0030420">
    <property type="term" value="P:establishment of competence for transformation"/>
    <property type="evidence" value="ECO:0007669"/>
    <property type="project" value="InterPro"/>
</dbReference>
<evidence type="ECO:0000256" key="5">
    <source>
        <dbReference type="ARBA" id="ARBA00023136"/>
    </source>
</evidence>
<evidence type="ECO:0000256" key="4">
    <source>
        <dbReference type="ARBA" id="ARBA00022989"/>
    </source>
</evidence>
<evidence type="ECO:0000256" key="1">
    <source>
        <dbReference type="ARBA" id="ARBA00004651"/>
    </source>
</evidence>
<reference evidence="9" key="1">
    <citation type="journal article" date="2020" name="MBio">
        <title>Horizontal gene transfer to a defensive symbiont with a reduced genome amongst a multipartite beetle microbiome.</title>
        <authorList>
            <person name="Waterworth S.C."/>
            <person name="Florez L.V."/>
            <person name="Rees E.R."/>
            <person name="Hertweck C."/>
            <person name="Kaltenpoth M."/>
            <person name="Kwan J.C."/>
        </authorList>
    </citation>
    <scope>NUCLEOTIDE SEQUENCE [LARGE SCALE GENOMIC DNA]</scope>
</reference>
<proteinExistence type="predicted"/>
<dbReference type="InterPro" id="IPR035681">
    <property type="entry name" value="ComA-like_MBL"/>
</dbReference>
<dbReference type="PANTHER" id="PTHR30619">
    <property type="entry name" value="DNA INTERNALIZATION/COMPETENCE PROTEIN COMEC/REC2"/>
    <property type="match status" value="1"/>
</dbReference>
<dbReference type="SUPFAM" id="SSF56281">
    <property type="entry name" value="Metallo-hydrolase/oxidoreductase"/>
    <property type="match status" value="1"/>
</dbReference>
<feature type="transmembrane region" description="Helical" evidence="6">
    <location>
        <begin position="309"/>
        <end position="328"/>
    </location>
</feature>
<dbReference type="NCBIfam" id="TIGR00361">
    <property type="entry name" value="ComEC_Rec2"/>
    <property type="match status" value="1"/>
</dbReference>
<comment type="subcellular location">
    <subcellularLocation>
        <location evidence="1">Cell membrane</location>
        <topology evidence="1">Multi-pass membrane protein</topology>
    </subcellularLocation>
</comment>
<dbReference type="Pfam" id="PF00753">
    <property type="entry name" value="Lactamase_B"/>
    <property type="match status" value="1"/>
</dbReference>
<evidence type="ECO:0000313" key="9">
    <source>
        <dbReference type="Proteomes" id="UP000490535"/>
    </source>
</evidence>
<dbReference type="PANTHER" id="PTHR30619:SF7">
    <property type="entry name" value="BETA-LACTAMASE DOMAIN PROTEIN"/>
    <property type="match status" value="1"/>
</dbReference>
<evidence type="ECO:0000259" key="7">
    <source>
        <dbReference type="SMART" id="SM00849"/>
    </source>
</evidence>
<dbReference type="NCBIfam" id="TIGR00360">
    <property type="entry name" value="ComEC_N-term"/>
    <property type="match status" value="1"/>
</dbReference>
<feature type="transmembrane region" description="Helical" evidence="6">
    <location>
        <begin position="28"/>
        <end position="45"/>
    </location>
</feature>
<dbReference type="InterPro" id="IPR004477">
    <property type="entry name" value="ComEC_N"/>
</dbReference>
<feature type="domain" description="Metallo-beta-lactamase" evidence="7">
    <location>
        <begin position="565"/>
        <end position="761"/>
    </location>
</feature>
<feature type="transmembrane region" description="Helical" evidence="6">
    <location>
        <begin position="274"/>
        <end position="297"/>
    </location>
</feature>
<comment type="caution">
    <text evidence="8">The sequence shown here is derived from an EMBL/GenBank/DDBJ whole genome shotgun (WGS) entry which is preliminary data.</text>
</comment>